<dbReference type="PROSITE" id="PS01309">
    <property type="entry name" value="UPF0057"/>
    <property type="match status" value="1"/>
</dbReference>
<dbReference type="GO" id="GO:0016020">
    <property type="term" value="C:membrane"/>
    <property type="evidence" value="ECO:0007669"/>
    <property type="project" value="UniProtKB-SubCell"/>
</dbReference>
<dbReference type="Pfam" id="PF01679">
    <property type="entry name" value="Pmp3"/>
    <property type="match status" value="1"/>
</dbReference>
<dbReference type="OrthoDB" id="2802411at2759"/>
<keyword evidence="3 7" id="KW-0812">Transmembrane</keyword>
<keyword evidence="4 7" id="KW-1133">Transmembrane helix</keyword>
<evidence type="ECO:0000256" key="6">
    <source>
        <dbReference type="SAM" id="MobiDB-lite"/>
    </source>
</evidence>
<name>A0A1C1C7B8_9EURO</name>
<feature type="transmembrane region" description="Helical" evidence="7">
    <location>
        <begin position="45"/>
        <end position="66"/>
    </location>
</feature>
<comment type="similarity">
    <text evidence="2">Belongs to the UPF0057 (PMP3) family.</text>
</comment>
<feature type="region of interest" description="Disordered" evidence="6">
    <location>
        <begin position="106"/>
        <end position="187"/>
    </location>
</feature>
<dbReference type="EMBL" id="LGRB01000020">
    <property type="protein sequence ID" value="OCT44361.1"/>
    <property type="molecule type" value="Genomic_DNA"/>
</dbReference>
<proteinExistence type="inferred from homology"/>
<dbReference type="eggNOG" id="KOG1773">
    <property type="taxonomic scope" value="Eukaryota"/>
</dbReference>
<evidence type="ECO:0000313" key="9">
    <source>
        <dbReference type="Proteomes" id="UP000094526"/>
    </source>
</evidence>
<dbReference type="AlphaFoldDB" id="A0A1C1C7B8"/>
<dbReference type="Proteomes" id="UP000094526">
    <property type="component" value="Unassembled WGS sequence"/>
</dbReference>
<accession>A0A1C1C7B8</accession>
<dbReference type="STRING" id="86049.A0A1C1C7B8"/>
<sequence length="187" mass="20112">MPIILTERSTTLAMSCGDLFLGLIAILFPPIAVWIKSGLCSVDSLINILLCMLGYLPGLLHAWYIIARHPERDYDYEVLPDAERQGGQHGGRVTYYYIRHEPRRDYGTQAQGQGQGQGQAHNRPAPPPPSGHGSNRPAPPPPASNGSQSQGPHVPEGPSVGAGSDEPGAPPSYSEVVRGDNKIQTQD</sequence>
<evidence type="ECO:0000256" key="1">
    <source>
        <dbReference type="ARBA" id="ARBA00004370"/>
    </source>
</evidence>
<organism evidence="8 9">
    <name type="scientific">Cladophialophora carrionii</name>
    <dbReference type="NCBI Taxonomy" id="86049"/>
    <lineage>
        <taxon>Eukaryota</taxon>
        <taxon>Fungi</taxon>
        <taxon>Dikarya</taxon>
        <taxon>Ascomycota</taxon>
        <taxon>Pezizomycotina</taxon>
        <taxon>Eurotiomycetes</taxon>
        <taxon>Chaetothyriomycetidae</taxon>
        <taxon>Chaetothyriales</taxon>
        <taxon>Herpotrichiellaceae</taxon>
        <taxon>Cladophialophora</taxon>
    </lineage>
</organism>
<dbReference type="VEuPathDB" id="FungiDB:CLCR_06315"/>
<dbReference type="VEuPathDB" id="FungiDB:G647_07057"/>
<protein>
    <submittedName>
        <fullName evidence="8">Putative stress response RCI peptide</fullName>
    </submittedName>
</protein>
<dbReference type="InterPro" id="IPR000612">
    <property type="entry name" value="PMP3"/>
</dbReference>
<comment type="subcellular location">
    <subcellularLocation>
        <location evidence="1">Membrane</location>
    </subcellularLocation>
</comment>
<reference evidence="9" key="1">
    <citation type="submission" date="2015-07" db="EMBL/GenBank/DDBJ databases">
        <authorList>
            <person name="Teixeira M.M."/>
            <person name="Souza R.C."/>
            <person name="Almeida L.G."/>
            <person name="Vicente V.A."/>
            <person name="de Hoog S."/>
            <person name="Bocca A.L."/>
            <person name="de Almeida S.R."/>
            <person name="Vasconcelos A.T."/>
            <person name="Felipe M.S."/>
        </authorList>
    </citation>
    <scope>NUCLEOTIDE SEQUENCE [LARGE SCALE GENOMIC DNA]</scope>
    <source>
        <strain evidence="9">KSF</strain>
    </source>
</reference>
<dbReference type="PANTHER" id="PTHR21659:SF57">
    <property type="entry name" value="PLASMA MEMBRANE PROTEOLIPID 31"/>
    <property type="match status" value="1"/>
</dbReference>
<evidence type="ECO:0000256" key="4">
    <source>
        <dbReference type="ARBA" id="ARBA00022989"/>
    </source>
</evidence>
<keyword evidence="5 7" id="KW-0472">Membrane</keyword>
<feature type="transmembrane region" description="Helical" evidence="7">
    <location>
        <begin position="12"/>
        <end position="33"/>
    </location>
</feature>
<evidence type="ECO:0000313" key="8">
    <source>
        <dbReference type="EMBL" id="OCT44361.1"/>
    </source>
</evidence>
<dbReference type="PANTHER" id="PTHR21659">
    <property type="entry name" value="HYDROPHOBIC PROTEIN RCI2 LOW TEMPERATURE AND SALT RESPONSIVE PROTEIN LTI6 -RELATED"/>
    <property type="match status" value="1"/>
</dbReference>
<evidence type="ECO:0000256" key="2">
    <source>
        <dbReference type="ARBA" id="ARBA00009530"/>
    </source>
</evidence>
<gene>
    <name evidence="8" type="ORF">CLCR_06315</name>
</gene>
<evidence type="ECO:0000256" key="7">
    <source>
        <dbReference type="SAM" id="Phobius"/>
    </source>
</evidence>
<evidence type="ECO:0000256" key="3">
    <source>
        <dbReference type="ARBA" id="ARBA00022692"/>
    </source>
</evidence>
<keyword evidence="9" id="KW-1185">Reference proteome</keyword>
<evidence type="ECO:0000256" key="5">
    <source>
        <dbReference type="ARBA" id="ARBA00023136"/>
    </source>
</evidence>
<comment type="caution">
    <text evidence="8">The sequence shown here is derived from an EMBL/GenBank/DDBJ whole genome shotgun (WGS) entry which is preliminary data.</text>
</comment>